<accession>A0A679G1P3</accession>
<dbReference type="Pfam" id="PF05521">
    <property type="entry name" value="Phage_HCP"/>
    <property type="match status" value="1"/>
</dbReference>
<geneLocation type="plasmid" evidence="1 2">
    <name>pGspE55-2</name>
</geneLocation>
<evidence type="ECO:0000313" key="1">
    <source>
        <dbReference type="EMBL" id="BBW99014.1"/>
    </source>
</evidence>
<sequence length="113" mass="12678">MPMKIAKLNKRITFQRKTRVQDNEGNWVEGYEDAFTVWGAIEGGGSMRNPEVTIAGALGIRAPRKITIRANKQLSHDMRAICDGRIFNVLDFSYAKNSKSYIEIICDEVGING</sequence>
<dbReference type="NCBIfam" id="TIGR01563">
    <property type="entry name" value="gp16_SPP1"/>
    <property type="match status" value="1"/>
</dbReference>
<gene>
    <name evidence="1" type="ORF">GsuE55_38470</name>
</gene>
<proteinExistence type="predicted"/>
<dbReference type="InterPro" id="IPR038666">
    <property type="entry name" value="SSP1_head-tail_sf"/>
</dbReference>
<organism evidence="1 2">
    <name type="scientific">Geobacillus subterraneus</name>
    <dbReference type="NCBI Taxonomy" id="129338"/>
    <lineage>
        <taxon>Bacteria</taxon>
        <taxon>Bacillati</taxon>
        <taxon>Bacillota</taxon>
        <taxon>Bacilli</taxon>
        <taxon>Bacillales</taxon>
        <taxon>Anoxybacillaceae</taxon>
        <taxon>Geobacillus</taxon>
    </lineage>
</organism>
<dbReference type="Proteomes" id="UP000501421">
    <property type="component" value="Plasmid pGspE55-2"/>
</dbReference>
<evidence type="ECO:0008006" key="3">
    <source>
        <dbReference type="Google" id="ProtNLM"/>
    </source>
</evidence>
<dbReference type="InterPro" id="IPR008767">
    <property type="entry name" value="Phage_SPP1_head-tail_adaptor"/>
</dbReference>
<reference evidence="2" key="1">
    <citation type="journal article" date="2020" name="Microbiol. Resour. Announc.">
        <title>Complete Genome Sequence of Geobacillus sp. Strain E55-1, Isolated from Mine Geyser in Japan.</title>
        <authorList>
            <person name="Miyazaki K."/>
            <person name="Hase E."/>
            <person name="Tokito N."/>
        </authorList>
    </citation>
    <scope>NUCLEOTIDE SEQUENCE [LARGE SCALE GENOMIC DNA]</scope>
    <source>
        <strain evidence="2">E55-1</strain>
        <plasmid evidence="2">pGspE55-2</plasmid>
    </source>
</reference>
<keyword evidence="2" id="KW-1185">Reference proteome</keyword>
<dbReference type="AlphaFoldDB" id="A0A679G1P3"/>
<dbReference type="Gene3D" id="2.40.10.270">
    <property type="entry name" value="Bacteriophage SPP1 head-tail adaptor protein"/>
    <property type="match status" value="1"/>
</dbReference>
<evidence type="ECO:0000313" key="2">
    <source>
        <dbReference type="Proteomes" id="UP000501421"/>
    </source>
</evidence>
<protein>
    <recommendedName>
        <fullName evidence="3">Phage head-tail adapter protein</fullName>
    </recommendedName>
</protein>
<keyword evidence="1" id="KW-0614">Plasmid</keyword>
<dbReference type="EMBL" id="AP022559">
    <property type="protein sequence ID" value="BBW99014.1"/>
    <property type="molecule type" value="Genomic_DNA"/>
</dbReference>
<name>A0A679G1P3_9BACL</name>